<sequence>MSKIDLKSINLAEYSRKELEEAYVKLSLEKEQAELQLKWYQEQYRLSKQKLFGKSSEQNIDGQISLPIFNEAEAERQPINIEPKLDDVDIEEPKSKPKKQKGKRDKDFLRLPKQVVEYKLSKEEQVCPECGNTLHEVRPEIRRELEVIPAQIIVKETHSMIYSCRNCEREGITVPMITAPTPKPVIKGSIASPSLIADIMTKKYVDAIPLYRQEQEYKRYGLPINRQNMSNWIISAAQNWLSPMYKYLQRMLVNHDVLHADETELEVLNEPGREATTKSYMWMYRTGNGHEPIVLYEYQPSRAGDNAKAFLKGFKGYLHTDAYDGYDKLLKESKSGPAMEVTLVSCFAHARRYFTDTLRAVEDKESYMYTSAYQGVKYIDGMFELEEKLSKKSYEERYEERLSRLKPMLEVYFAWIEKEHAIALPKSSYGKAINYSFNQKEKLMNILKDGRLELSNNRAERAIKPFVIGRKNWLFSNTPQGARASAITYSIIETAKENKLIPFEYLKYLFETMPNVDITKEEELNKLLPWSKEIPDKCKAKLK</sequence>
<evidence type="ECO:0000259" key="6">
    <source>
        <dbReference type="Pfam" id="PF13817"/>
    </source>
</evidence>
<proteinExistence type="predicted"/>
<gene>
    <name evidence="7" type="ORF">Q428_14630</name>
</gene>
<dbReference type="PANTHER" id="PTHR33678">
    <property type="entry name" value="BLL1576 PROTEIN"/>
    <property type="match status" value="1"/>
</dbReference>
<organism evidence="7 8">
    <name type="scientific">Fervidicella metallireducens AeB</name>
    <dbReference type="NCBI Taxonomy" id="1403537"/>
    <lineage>
        <taxon>Bacteria</taxon>
        <taxon>Bacillati</taxon>
        <taxon>Bacillota</taxon>
        <taxon>Clostridia</taxon>
        <taxon>Eubacteriales</taxon>
        <taxon>Clostridiaceae</taxon>
        <taxon>Fervidicella</taxon>
    </lineage>
</organism>
<dbReference type="Pfam" id="PF13817">
    <property type="entry name" value="DDE_Tnp_IS66_C"/>
    <property type="match status" value="1"/>
</dbReference>
<feature type="domain" description="Transposase TnpC homeodomain" evidence="5">
    <location>
        <begin position="39"/>
        <end position="106"/>
    </location>
</feature>
<evidence type="ECO:0000313" key="8">
    <source>
        <dbReference type="Proteomes" id="UP000019681"/>
    </source>
</evidence>
<dbReference type="Proteomes" id="UP000019681">
    <property type="component" value="Unassembled WGS sequence"/>
</dbReference>
<keyword evidence="8" id="KW-1185">Reference proteome</keyword>
<feature type="coiled-coil region" evidence="1">
    <location>
        <begin position="16"/>
        <end position="50"/>
    </location>
</feature>
<feature type="region of interest" description="Disordered" evidence="2">
    <location>
        <begin position="80"/>
        <end position="105"/>
    </location>
</feature>
<evidence type="ECO:0000313" key="7">
    <source>
        <dbReference type="EMBL" id="EYE87197.1"/>
    </source>
</evidence>
<evidence type="ECO:0000259" key="5">
    <source>
        <dbReference type="Pfam" id="PF13007"/>
    </source>
</evidence>
<reference evidence="7 8" key="1">
    <citation type="journal article" date="2014" name="Genome Announc.">
        <title>Draft Genome Sequence of Fervidicella metallireducens Strain AeBT, an Iron-Reducing Thermoanaerobe from the Great Artesian Basin.</title>
        <authorList>
            <person name="Patel B.K."/>
        </authorList>
    </citation>
    <scope>NUCLEOTIDE SEQUENCE [LARGE SCALE GENOMIC DNA]</scope>
    <source>
        <strain evidence="7 8">AeB</strain>
    </source>
</reference>
<evidence type="ECO:0000259" key="4">
    <source>
        <dbReference type="Pfam" id="PF13005"/>
    </source>
</evidence>
<feature type="domain" description="Transposase IS66 zinc-finger binding" evidence="4">
    <location>
        <begin position="124"/>
        <end position="168"/>
    </location>
</feature>
<evidence type="ECO:0008006" key="9">
    <source>
        <dbReference type="Google" id="ProtNLM"/>
    </source>
</evidence>
<accession>A0A017RRC6</accession>
<dbReference type="InterPro" id="IPR024474">
    <property type="entry name" value="Znf_dom_IS66"/>
</dbReference>
<evidence type="ECO:0000259" key="3">
    <source>
        <dbReference type="Pfam" id="PF03050"/>
    </source>
</evidence>
<comment type="caution">
    <text evidence="7">The sequence shown here is derived from an EMBL/GenBank/DDBJ whole genome shotgun (WGS) entry which is preliminary data.</text>
</comment>
<dbReference type="STRING" id="1403537.Q428_14630"/>
<protein>
    <recommendedName>
        <fullName evidence="9">Transposase IS66</fullName>
    </recommendedName>
</protein>
<dbReference type="InterPro" id="IPR039552">
    <property type="entry name" value="IS66_C"/>
</dbReference>
<evidence type="ECO:0000256" key="2">
    <source>
        <dbReference type="SAM" id="MobiDB-lite"/>
    </source>
</evidence>
<feature type="domain" description="Transposase IS66 C-terminal" evidence="6">
    <location>
        <begin position="490"/>
        <end position="530"/>
    </location>
</feature>
<dbReference type="NCBIfam" id="NF033517">
    <property type="entry name" value="transpos_IS66"/>
    <property type="match status" value="1"/>
</dbReference>
<dbReference type="AlphaFoldDB" id="A0A017RRC6"/>
<feature type="compositionally biased region" description="Basic and acidic residues" evidence="2">
    <location>
        <begin position="83"/>
        <end position="95"/>
    </location>
</feature>
<keyword evidence="1" id="KW-0175">Coiled coil</keyword>
<dbReference type="Pfam" id="PF13007">
    <property type="entry name" value="LZ_Tnp_IS66"/>
    <property type="match status" value="1"/>
</dbReference>
<dbReference type="EMBL" id="AZQP01000097">
    <property type="protein sequence ID" value="EYE87197.1"/>
    <property type="molecule type" value="Genomic_DNA"/>
</dbReference>
<dbReference type="Pfam" id="PF13005">
    <property type="entry name" value="zf-IS66"/>
    <property type="match status" value="1"/>
</dbReference>
<dbReference type="InterPro" id="IPR024463">
    <property type="entry name" value="Transposase_TnpC_homeodom"/>
</dbReference>
<feature type="domain" description="Transposase IS66 central" evidence="3">
    <location>
        <begin position="189"/>
        <end position="483"/>
    </location>
</feature>
<dbReference type="InterPro" id="IPR004291">
    <property type="entry name" value="Transposase_IS66_central"/>
</dbReference>
<dbReference type="InterPro" id="IPR052344">
    <property type="entry name" value="Transposase-related"/>
</dbReference>
<dbReference type="Pfam" id="PF03050">
    <property type="entry name" value="DDE_Tnp_IS66"/>
    <property type="match status" value="1"/>
</dbReference>
<evidence type="ECO:0000256" key="1">
    <source>
        <dbReference type="SAM" id="Coils"/>
    </source>
</evidence>
<name>A0A017RRC6_9CLOT</name>